<feature type="transmembrane region" description="Helical" evidence="1">
    <location>
        <begin position="82"/>
        <end position="100"/>
    </location>
</feature>
<keyword evidence="3" id="KW-1185">Reference proteome</keyword>
<name>A0A811S0L5_9POAL</name>
<evidence type="ECO:0000256" key="1">
    <source>
        <dbReference type="SAM" id="Phobius"/>
    </source>
</evidence>
<keyword evidence="1" id="KW-1133">Transmembrane helix</keyword>
<dbReference type="OrthoDB" id="696414at2759"/>
<dbReference type="Proteomes" id="UP000604825">
    <property type="component" value="Unassembled WGS sequence"/>
</dbReference>
<evidence type="ECO:0000313" key="2">
    <source>
        <dbReference type="EMBL" id="CAD6335842.1"/>
    </source>
</evidence>
<accession>A0A811S0L5</accession>
<dbReference type="AlphaFoldDB" id="A0A811S0L5"/>
<protein>
    <submittedName>
        <fullName evidence="2">Uncharacterized protein</fullName>
    </submittedName>
</protein>
<keyword evidence="1" id="KW-0812">Transmembrane</keyword>
<proteinExistence type="predicted"/>
<gene>
    <name evidence="2" type="ORF">NCGR_LOCUS59940</name>
</gene>
<dbReference type="EMBL" id="CAJGYO010000018">
    <property type="protein sequence ID" value="CAD6335842.1"/>
    <property type="molecule type" value="Genomic_DNA"/>
</dbReference>
<evidence type="ECO:0000313" key="3">
    <source>
        <dbReference type="Proteomes" id="UP000604825"/>
    </source>
</evidence>
<organism evidence="2 3">
    <name type="scientific">Miscanthus lutarioriparius</name>
    <dbReference type="NCBI Taxonomy" id="422564"/>
    <lineage>
        <taxon>Eukaryota</taxon>
        <taxon>Viridiplantae</taxon>
        <taxon>Streptophyta</taxon>
        <taxon>Embryophyta</taxon>
        <taxon>Tracheophyta</taxon>
        <taxon>Spermatophyta</taxon>
        <taxon>Magnoliopsida</taxon>
        <taxon>Liliopsida</taxon>
        <taxon>Poales</taxon>
        <taxon>Poaceae</taxon>
        <taxon>PACMAD clade</taxon>
        <taxon>Panicoideae</taxon>
        <taxon>Andropogonodae</taxon>
        <taxon>Andropogoneae</taxon>
        <taxon>Saccharinae</taxon>
        <taxon>Miscanthus</taxon>
    </lineage>
</organism>
<sequence>MAAYAPQADEPELIARHAVPVDHVQRRLLYAGRILVTGGWLVLTYTISNRSANAEHALVGLALLLLGVFLITISPVTNQFPGASGAGAAVADAVVFYFFAPPN</sequence>
<feature type="transmembrane region" description="Helical" evidence="1">
    <location>
        <begin position="28"/>
        <end position="45"/>
    </location>
</feature>
<reference evidence="2" key="1">
    <citation type="submission" date="2020-10" db="EMBL/GenBank/DDBJ databases">
        <authorList>
            <person name="Han B."/>
            <person name="Lu T."/>
            <person name="Zhao Q."/>
            <person name="Huang X."/>
            <person name="Zhao Y."/>
        </authorList>
    </citation>
    <scope>NUCLEOTIDE SEQUENCE</scope>
</reference>
<keyword evidence="1" id="KW-0472">Membrane</keyword>
<comment type="caution">
    <text evidence="2">The sequence shown here is derived from an EMBL/GenBank/DDBJ whole genome shotgun (WGS) entry which is preliminary data.</text>
</comment>
<feature type="transmembrane region" description="Helical" evidence="1">
    <location>
        <begin position="57"/>
        <end position="76"/>
    </location>
</feature>